<dbReference type="WormBase" id="F25E5.14">
    <property type="protein sequence ID" value="CE51305"/>
    <property type="gene ID" value="WBGene00005310"/>
    <property type="gene designation" value="srh-89"/>
</dbReference>
<dbReference type="InterPro" id="IPR019422">
    <property type="entry name" value="7TM_GPCR_serpentine_rcpt_Srh"/>
</dbReference>
<evidence type="ECO:0000256" key="1">
    <source>
        <dbReference type="SAM" id="Phobius"/>
    </source>
</evidence>
<accession>Q9GUB6</accession>
<feature type="transmembrane region" description="Helical" evidence="1">
    <location>
        <begin position="31"/>
        <end position="52"/>
    </location>
</feature>
<dbReference type="AlphaFoldDB" id="Q9GUB6"/>
<dbReference type="GeneID" id="191878"/>
<dbReference type="AGR" id="WB:WBGene00005310"/>
<name>Q9GUB6_CAEEL</name>
<keyword evidence="2" id="KW-0675">Receptor</keyword>
<feature type="transmembrane region" description="Helical" evidence="1">
    <location>
        <begin position="227"/>
        <end position="245"/>
    </location>
</feature>
<dbReference type="PANTHER" id="PTHR46891:SF10">
    <property type="entry name" value="SERPENTINE RECEPTOR, CLASS H"/>
    <property type="match status" value="1"/>
</dbReference>
<dbReference type="KEGG" id="cel:CELE_F25E5.14"/>
<feature type="transmembrane region" description="Helical" evidence="1">
    <location>
        <begin position="295"/>
        <end position="315"/>
    </location>
</feature>
<reference evidence="2 3" key="1">
    <citation type="journal article" date="1998" name="Science">
        <title>Genome sequence of the nematode C. elegans: a platform for investigating biology.</title>
        <authorList>
            <consortium name="The C. elegans sequencing consortium"/>
            <person name="Sulson J.E."/>
            <person name="Waterston R."/>
        </authorList>
    </citation>
    <scope>NUCLEOTIDE SEQUENCE [LARGE SCALE GENOMIC DNA]</scope>
    <source>
        <strain evidence="2 3">Bristol N2</strain>
    </source>
</reference>
<dbReference type="InParanoid" id="Q9GUB6"/>
<feature type="transmembrane region" description="Helical" evidence="1">
    <location>
        <begin position="151"/>
        <end position="169"/>
    </location>
</feature>
<protein>
    <submittedName>
        <fullName evidence="2">Serpentine Receptor, class H</fullName>
    </submittedName>
</protein>
<evidence type="ECO:0000313" key="2">
    <source>
        <dbReference type="EMBL" id="CCD65099.2"/>
    </source>
</evidence>
<feature type="transmembrane region" description="Helical" evidence="1">
    <location>
        <begin position="110"/>
        <end position="130"/>
    </location>
</feature>
<dbReference type="Pfam" id="PF10318">
    <property type="entry name" value="7TM_GPCR_Srh"/>
    <property type="match status" value="1"/>
</dbReference>
<keyword evidence="1" id="KW-0812">Transmembrane</keyword>
<dbReference type="RefSeq" id="NP_504919.2">
    <property type="nucleotide sequence ID" value="NM_072518.2"/>
</dbReference>
<keyword evidence="1" id="KW-1133">Transmembrane helix</keyword>
<keyword evidence="1" id="KW-0472">Membrane</keyword>
<sequence length="345" mass="39953">MAKSLAEYYTFNYTKCEFEDSFLASWQGFLYSYRAIMCIALPIELFTFHVIWNKSPGKIIPVRWPLLLFNFFCTFQDFQFNTLTIPYIFLPSFGYLGLGTFSSLEVYAPYQIFIIYSSILCTGSSMIYLFESRSSGIPENKYKITEPRSKFLFYTINLMVPCAICVFIFDHVPEDQEAAKLEALMVVPCPIREFFMPNVYVLLDSFWTNMFMAIVIPLLVSSVMSQILFFIVCSFYYLYLAPSLLTSSQTRSNQKHFFIGTLKQTGVALSVMILAFSIATLTFKSKQSTQELTNLYFIIFGFHGIVQSITVLMVHQPYRQLLREMIRCGNAKVETRCFVQTIQRV</sequence>
<dbReference type="PANTHER" id="PTHR46891">
    <property type="entry name" value="SERPENTINE RECEPTOR, CLASS H-RELATED"/>
    <property type="match status" value="1"/>
</dbReference>
<gene>
    <name evidence="2 4" type="primary">srh-89</name>
    <name evidence="2" type="ORF">CELE_F25E5.14</name>
    <name evidence="4" type="ORF">F25E5.14</name>
</gene>
<dbReference type="UCSC" id="F25E5.14">
    <property type="organism name" value="c. elegans"/>
</dbReference>
<feature type="transmembrane region" description="Helical" evidence="1">
    <location>
        <begin position="265"/>
        <end position="283"/>
    </location>
</feature>
<proteinExistence type="predicted"/>
<dbReference type="Proteomes" id="UP000001940">
    <property type="component" value="Chromosome V"/>
</dbReference>
<feature type="transmembrane region" description="Helical" evidence="1">
    <location>
        <begin position="64"/>
        <end position="90"/>
    </location>
</feature>
<evidence type="ECO:0000313" key="4">
    <source>
        <dbReference type="WormBase" id="F25E5.14"/>
    </source>
</evidence>
<evidence type="ECO:0000313" key="3">
    <source>
        <dbReference type="Proteomes" id="UP000001940"/>
    </source>
</evidence>
<dbReference type="HOGENOM" id="CLU_042960_0_0_1"/>
<dbReference type="FunCoup" id="Q9GUB6">
    <property type="interactions" value="81"/>
</dbReference>
<feature type="transmembrane region" description="Helical" evidence="1">
    <location>
        <begin position="200"/>
        <end position="220"/>
    </location>
</feature>
<keyword evidence="3" id="KW-1185">Reference proteome</keyword>
<dbReference type="EMBL" id="BX284605">
    <property type="protein sequence ID" value="CCD65099.2"/>
    <property type="molecule type" value="Genomic_DNA"/>
</dbReference>
<dbReference type="PaxDb" id="6239-F25E5.14"/>
<dbReference type="OrthoDB" id="5865077at2759"/>
<dbReference type="eggNOG" id="ENOG502THKA">
    <property type="taxonomic scope" value="Eukaryota"/>
</dbReference>
<organism evidence="2 3">
    <name type="scientific">Caenorhabditis elegans</name>
    <dbReference type="NCBI Taxonomy" id="6239"/>
    <lineage>
        <taxon>Eukaryota</taxon>
        <taxon>Metazoa</taxon>
        <taxon>Ecdysozoa</taxon>
        <taxon>Nematoda</taxon>
        <taxon>Chromadorea</taxon>
        <taxon>Rhabditida</taxon>
        <taxon>Rhabditina</taxon>
        <taxon>Rhabditomorpha</taxon>
        <taxon>Rhabditoidea</taxon>
        <taxon>Rhabditidae</taxon>
        <taxon>Peloderinae</taxon>
        <taxon>Caenorhabditis</taxon>
    </lineage>
</organism>
<dbReference type="CTD" id="191878"/>